<accession>A0A081PEZ8</accession>
<gene>
    <name evidence="1" type="ORF">N180_06915</name>
</gene>
<proteinExistence type="predicted"/>
<dbReference type="AlphaFoldDB" id="A0A081PEZ8"/>
<organism evidence="1 2">
    <name type="scientific">Pedobacter antarcticus 4BY</name>
    <dbReference type="NCBI Taxonomy" id="1358423"/>
    <lineage>
        <taxon>Bacteria</taxon>
        <taxon>Pseudomonadati</taxon>
        <taxon>Bacteroidota</taxon>
        <taxon>Sphingobacteriia</taxon>
        <taxon>Sphingobacteriales</taxon>
        <taxon>Sphingobacteriaceae</taxon>
        <taxon>Pedobacter</taxon>
    </lineage>
</organism>
<keyword evidence="2" id="KW-1185">Reference proteome</keyword>
<comment type="caution">
    <text evidence="1">The sequence shown here is derived from an EMBL/GenBank/DDBJ whole genome shotgun (WGS) entry which is preliminary data.</text>
</comment>
<evidence type="ECO:0000313" key="1">
    <source>
        <dbReference type="EMBL" id="KEQ29271.1"/>
    </source>
</evidence>
<dbReference type="Proteomes" id="UP000028007">
    <property type="component" value="Unassembled WGS sequence"/>
</dbReference>
<sequence length="66" mass="7481">MTCIIFMSVLVGRSGSFFLKKYIKQMYKINEHSCRLSVGEAAFSAGSVKKKRALNQGPLFMLFKKD</sequence>
<evidence type="ECO:0000313" key="2">
    <source>
        <dbReference type="Proteomes" id="UP000028007"/>
    </source>
</evidence>
<dbReference type="EMBL" id="JNFF01000074">
    <property type="protein sequence ID" value="KEQ29271.1"/>
    <property type="molecule type" value="Genomic_DNA"/>
</dbReference>
<protein>
    <submittedName>
        <fullName evidence="1">Uncharacterized protein</fullName>
    </submittedName>
</protein>
<reference evidence="1 2" key="1">
    <citation type="journal article" date="1992" name="Int. J. Syst. Bacteriol.">
        <title>Sphingobacterium antarcticus sp. nov. a Psychrotrophic Bacterium from the Soils of Schirmacher Oasis, Antarctica.</title>
        <authorList>
            <person name="Shivaji S."/>
            <person name="Ray M.K."/>
            <person name="Rao N.S."/>
            <person name="Saiserr L."/>
            <person name="Jagannadham M.V."/>
            <person name="Kumar G.S."/>
            <person name="Reddy G."/>
            <person name="Bhargava P.M."/>
        </authorList>
    </citation>
    <scope>NUCLEOTIDE SEQUENCE [LARGE SCALE GENOMIC DNA]</scope>
    <source>
        <strain evidence="1 2">4BY</strain>
    </source>
</reference>
<name>A0A081PEZ8_9SPHI</name>